<evidence type="ECO:0000313" key="4">
    <source>
        <dbReference type="Proteomes" id="UP000545761"/>
    </source>
</evidence>
<comment type="caution">
    <text evidence="3">The sequence shown here is derived from an EMBL/GenBank/DDBJ whole genome shotgun (WGS) entry which is preliminary data.</text>
</comment>
<name>A0A7W0DS69_9ACTN</name>
<keyword evidence="2" id="KW-1133">Transmembrane helix</keyword>
<feature type="compositionally biased region" description="Low complexity" evidence="1">
    <location>
        <begin position="1"/>
        <end position="16"/>
    </location>
</feature>
<evidence type="ECO:0000313" key="3">
    <source>
        <dbReference type="EMBL" id="MBA2949845.1"/>
    </source>
</evidence>
<dbReference type="EMBL" id="JACEHE010000022">
    <property type="protein sequence ID" value="MBA2949845.1"/>
    <property type="molecule type" value="Genomic_DNA"/>
</dbReference>
<feature type="transmembrane region" description="Helical" evidence="2">
    <location>
        <begin position="34"/>
        <end position="59"/>
    </location>
</feature>
<dbReference type="RefSeq" id="WP_181660781.1">
    <property type="nucleotide sequence ID" value="NZ_JACEHE010000022.1"/>
</dbReference>
<organism evidence="3 4">
    <name type="scientific">Streptomyces himalayensis subsp. himalayensis</name>
    <dbReference type="NCBI Taxonomy" id="2756131"/>
    <lineage>
        <taxon>Bacteria</taxon>
        <taxon>Bacillati</taxon>
        <taxon>Actinomycetota</taxon>
        <taxon>Actinomycetes</taxon>
        <taxon>Kitasatosporales</taxon>
        <taxon>Streptomycetaceae</taxon>
        <taxon>Streptomyces</taxon>
        <taxon>Streptomyces himalayensis</taxon>
    </lineage>
</organism>
<protein>
    <submittedName>
        <fullName evidence="3">Uncharacterized protein</fullName>
    </submittedName>
</protein>
<keyword evidence="2" id="KW-0472">Membrane</keyword>
<dbReference type="Proteomes" id="UP000545761">
    <property type="component" value="Unassembled WGS sequence"/>
</dbReference>
<evidence type="ECO:0000256" key="1">
    <source>
        <dbReference type="SAM" id="MobiDB-lite"/>
    </source>
</evidence>
<reference evidence="3 4" key="1">
    <citation type="submission" date="2020-07" db="EMBL/GenBank/DDBJ databases">
        <title>Streptomyces isolated from Indian soil.</title>
        <authorList>
            <person name="Mandal S."/>
            <person name="Maiti P.K."/>
        </authorList>
    </citation>
    <scope>NUCLEOTIDE SEQUENCE [LARGE SCALE GENOMIC DNA]</scope>
    <source>
        <strain evidence="3 4">PSKA28</strain>
    </source>
</reference>
<dbReference type="AlphaFoldDB" id="A0A7W0DS69"/>
<feature type="transmembrane region" description="Helical" evidence="2">
    <location>
        <begin position="140"/>
        <end position="159"/>
    </location>
</feature>
<evidence type="ECO:0000256" key="2">
    <source>
        <dbReference type="SAM" id="Phobius"/>
    </source>
</evidence>
<feature type="transmembrane region" description="Helical" evidence="2">
    <location>
        <begin position="166"/>
        <end position="184"/>
    </location>
</feature>
<sequence length="185" mass="19267">MPSTSASSATPDTASSRRPGTVKRSRTRRAGESAYGLLLLGRQVAMAGIALLLLVGGVWQSWGSAQHVMFTKGRERGTMTVTRCGEEQCTGSYAPLSPGSQPRDRVVIERSITEEKGAKVPVVIKPDTDEVVRSGVAGLLHAWVPLGGALLLAAVVIAGGLRMSRTAWVAAGLGVALLTASFATL</sequence>
<gene>
    <name evidence="3" type="ORF">H1D24_29555</name>
</gene>
<proteinExistence type="predicted"/>
<accession>A0A7W0DS69</accession>
<keyword evidence="2" id="KW-0812">Transmembrane</keyword>
<feature type="region of interest" description="Disordered" evidence="1">
    <location>
        <begin position="1"/>
        <end position="28"/>
    </location>
</feature>